<reference evidence="1 2" key="1">
    <citation type="journal article" date="2018" name="PLoS Genet.">
        <title>Population sequencing reveals clonal diversity and ancestral inbreeding in the grapevine cultivar Chardonnay.</title>
        <authorList>
            <person name="Roach M.J."/>
            <person name="Johnson D.L."/>
            <person name="Bohlmann J."/>
            <person name="van Vuuren H.J."/>
            <person name="Jones S.J."/>
            <person name="Pretorius I.S."/>
            <person name="Schmidt S.A."/>
            <person name="Borneman A.R."/>
        </authorList>
    </citation>
    <scope>NUCLEOTIDE SEQUENCE [LARGE SCALE GENOMIC DNA]</scope>
    <source>
        <strain evidence="2">cv. Chardonnay</strain>
        <tissue evidence="1">Leaf</tissue>
    </source>
</reference>
<gene>
    <name evidence="1" type="ORF">CK203_002280</name>
</gene>
<dbReference type="Proteomes" id="UP000288805">
    <property type="component" value="Unassembled WGS sequence"/>
</dbReference>
<dbReference type="EMBL" id="QGNW01000005">
    <property type="protein sequence ID" value="RVX21243.1"/>
    <property type="molecule type" value="Genomic_DNA"/>
</dbReference>
<evidence type="ECO:0000313" key="2">
    <source>
        <dbReference type="Proteomes" id="UP000288805"/>
    </source>
</evidence>
<evidence type="ECO:0000313" key="1">
    <source>
        <dbReference type="EMBL" id="RVX21243.1"/>
    </source>
</evidence>
<comment type="caution">
    <text evidence="1">The sequence shown here is derived from an EMBL/GenBank/DDBJ whole genome shotgun (WGS) entry which is preliminary data.</text>
</comment>
<dbReference type="PANTHER" id="PTHR34427:SF5">
    <property type="entry name" value="DUF4283 DOMAIN-CONTAINING PROTEIN"/>
    <property type="match status" value="1"/>
</dbReference>
<name>A0A438KJ49_VITVI</name>
<dbReference type="PANTHER" id="PTHR34427">
    <property type="entry name" value="DUF4283 DOMAIN PROTEIN"/>
    <property type="match status" value="1"/>
</dbReference>
<organism evidence="1 2">
    <name type="scientific">Vitis vinifera</name>
    <name type="common">Grape</name>
    <dbReference type="NCBI Taxonomy" id="29760"/>
    <lineage>
        <taxon>Eukaryota</taxon>
        <taxon>Viridiplantae</taxon>
        <taxon>Streptophyta</taxon>
        <taxon>Embryophyta</taxon>
        <taxon>Tracheophyta</taxon>
        <taxon>Spermatophyta</taxon>
        <taxon>Magnoliopsida</taxon>
        <taxon>eudicotyledons</taxon>
        <taxon>Gunneridae</taxon>
        <taxon>Pentapetalae</taxon>
        <taxon>rosids</taxon>
        <taxon>Vitales</taxon>
        <taxon>Vitaceae</taxon>
        <taxon>Viteae</taxon>
        <taxon>Vitis</taxon>
    </lineage>
</organism>
<dbReference type="AlphaFoldDB" id="A0A438KJ49"/>
<protein>
    <submittedName>
        <fullName evidence="1">Uncharacterized protein</fullName>
    </submittedName>
</protein>
<accession>A0A438KJ49</accession>
<proteinExistence type="predicted"/>
<sequence length="801" mass="88737">MKGAWSGAAWRCEVSILEAQLREKGVVLGSFLEAAKPKPTRSGDSVWFEVGASEIQRRMEKLNRCLWLPRGSLKIAVLGRGLMLFEFEKVWEAERVLARGRRVQENFLCLEKWNLKMGCFRKDCDASEAWVRVLGLPLHLWSSEVFKKIGDGCGVFITEDEDTTSMDELQWAKILVKLDIRSLPSSAQVVVGSGCFSVLLWWEFPLWLGKKKMEAHALPAAEVQTKDLLRWRNNVGYKKVSSLGGSLKGGVAFADAHSAGVQTVEAREEGCIGRNGLTVGCYVLCSCNLDVMGSGSEVVGSKAQSLNGLGSLKRGGRVVEAVRPFGCGVGRKGKVGDAFGPSEVGFAGGGGGGGGGVVSFSDPKTSEEEFLARTQENQDGERMREAGRLNVGYLWGLEGKLSANVSRGGQWGEKSCYLWWRKAIGAKVQSLRGHCRKKGEMKMQDMSIRMVRSLGVGRFLQWGAMNARGASRGVVVFWDNRVLEMVGMEGGEDTTRLEVAFSEEEVFHALYSMLKKNESGVLCKLDIEKTYDHISWNFLLIVMRKMGFGEKWADWISLKINLDKSEILLVGRVDNVEELAFELGCKVGALPSYYLGAAHNSVTGWDGMEKRDFLWGGGKLEKKPHLVKWSIVCLDKRKGGLGVICLSKLNRALLGNGRRVRFWEDRWCGDETLSFPSLCALVTSKEAWVVEVWDTMGEDGGKNPHLLRLLNDWEMKMVKRFLFSSCYLCGAAKESINDLLIHCTKARILWDLLSFWGAMGSSIVSERDSSWVAWIVCGQEAGEGLESSPLMPFLDGLEGKK</sequence>